<reference evidence="2" key="1">
    <citation type="submission" date="2014-11" db="EMBL/GenBank/DDBJ databases">
        <authorList>
            <person name="Otto D Thomas"/>
            <person name="Naeem Raeece"/>
        </authorList>
    </citation>
    <scope>NUCLEOTIDE SEQUENCE</scope>
</reference>
<evidence type="ECO:0000259" key="1">
    <source>
        <dbReference type="Pfam" id="PF00155"/>
    </source>
</evidence>
<protein>
    <recommendedName>
        <fullName evidence="1">Aminotransferase class I/classII large domain-containing protein</fullName>
    </recommendedName>
</protein>
<dbReference type="InterPro" id="IPR015422">
    <property type="entry name" value="PyrdxlP-dep_Trfase_small"/>
</dbReference>
<dbReference type="PANTHER" id="PTHR42858:SF1">
    <property type="entry name" value="LD15494P"/>
    <property type="match status" value="1"/>
</dbReference>
<evidence type="ECO:0000313" key="2">
    <source>
        <dbReference type="EMBL" id="CEM52057.1"/>
    </source>
</evidence>
<gene>
    <name evidence="2" type="ORF">Cvel_11036</name>
</gene>
<sequence length="385" mass="42919">MPIKYGQYTVPKVDEEVNFKVGQPSPAMLPLDYIRKSAAEKFAEDDPNYLQYGDIPGYKEFRVALAGFLTQEYGAPVDPDELFVTNGVTGGLAMIATLFCHSGDLVLAEDPSYFLALRIFEDFKLTCHQVPIEKDGIDMVALEELLKKEKPKMLYTVPTAQNPTGRTLSEEKRKKLVELAYKYDFLIVADEVYHLLTFPGVHGPLPMPYYDTKKEKVFSVGSFSKILAPALRLGWFQAPKSLLKPIIDCGMFDSSGGINPVMSGVVHKAIDSGLQKKHLDWTRGELHTRCKHLMECCTKYLVPIGCSFEEPLGGYFVLLKLPDGVISTELLDVAVANKVRFLPGTSFGKAYAGYLRLSFSYYNSADIDVGIQRLGEAIKQLQAKK</sequence>
<feature type="domain" description="Aminotransferase class I/classII large" evidence="1">
    <location>
        <begin position="17"/>
        <end position="374"/>
    </location>
</feature>
<dbReference type="PANTHER" id="PTHR42858">
    <property type="entry name" value="AMINOTRANSFERASE"/>
    <property type="match status" value="1"/>
</dbReference>
<dbReference type="SUPFAM" id="SSF53383">
    <property type="entry name" value="PLP-dependent transferases"/>
    <property type="match status" value="1"/>
</dbReference>
<organism evidence="2">
    <name type="scientific">Chromera velia CCMP2878</name>
    <dbReference type="NCBI Taxonomy" id="1169474"/>
    <lineage>
        <taxon>Eukaryota</taxon>
        <taxon>Sar</taxon>
        <taxon>Alveolata</taxon>
        <taxon>Colpodellida</taxon>
        <taxon>Chromeraceae</taxon>
        <taxon>Chromera</taxon>
    </lineage>
</organism>
<proteinExistence type="predicted"/>
<dbReference type="PhylomeDB" id="A0A0G4I4Y5"/>
<dbReference type="GO" id="GO:0030170">
    <property type="term" value="F:pyridoxal phosphate binding"/>
    <property type="evidence" value="ECO:0007669"/>
    <property type="project" value="InterPro"/>
</dbReference>
<dbReference type="Gene3D" id="3.90.1150.10">
    <property type="entry name" value="Aspartate Aminotransferase, domain 1"/>
    <property type="match status" value="1"/>
</dbReference>
<dbReference type="InterPro" id="IPR015421">
    <property type="entry name" value="PyrdxlP-dep_Trfase_major"/>
</dbReference>
<dbReference type="Gene3D" id="3.40.640.10">
    <property type="entry name" value="Type I PLP-dependent aspartate aminotransferase-like (Major domain)"/>
    <property type="match status" value="1"/>
</dbReference>
<accession>A0A0G4I4Y5</accession>
<dbReference type="EMBL" id="CDMZ01005127">
    <property type="protein sequence ID" value="CEM52057.1"/>
    <property type="molecule type" value="Genomic_DNA"/>
</dbReference>
<dbReference type="VEuPathDB" id="CryptoDB:Cvel_11036"/>
<dbReference type="GO" id="GO:0047536">
    <property type="term" value="F:2-aminoadipate transaminase activity"/>
    <property type="evidence" value="ECO:0007669"/>
    <property type="project" value="TreeGrafter"/>
</dbReference>
<name>A0A0G4I4Y5_9ALVE</name>
<dbReference type="CDD" id="cd00609">
    <property type="entry name" value="AAT_like"/>
    <property type="match status" value="1"/>
</dbReference>
<dbReference type="Pfam" id="PF00155">
    <property type="entry name" value="Aminotran_1_2"/>
    <property type="match status" value="1"/>
</dbReference>
<dbReference type="AlphaFoldDB" id="A0A0G4I4Y5"/>
<dbReference type="InterPro" id="IPR015424">
    <property type="entry name" value="PyrdxlP-dep_Trfase"/>
</dbReference>
<dbReference type="InterPro" id="IPR004839">
    <property type="entry name" value="Aminotransferase_I/II_large"/>
</dbReference>